<proteinExistence type="predicted"/>
<name>A0A7J7FGP0_DICBM</name>
<accession>A0A7J7FGP0</accession>
<dbReference type="AlphaFoldDB" id="A0A7J7FGP0"/>
<keyword evidence="2" id="KW-1185">Reference proteome</keyword>
<organism evidence="1 2">
    <name type="scientific">Diceros bicornis minor</name>
    <name type="common">South-central black rhinoceros</name>
    <dbReference type="NCBI Taxonomy" id="77932"/>
    <lineage>
        <taxon>Eukaryota</taxon>
        <taxon>Metazoa</taxon>
        <taxon>Chordata</taxon>
        <taxon>Craniata</taxon>
        <taxon>Vertebrata</taxon>
        <taxon>Euteleostomi</taxon>
        <taxon>Mammalia</taxon>
        <taxon>Eutheria</taxon>
        <taxon>Laurasiatheria</taxon>
        <taxon>Perissodactyla</taxon>
        <taxon>Rhinocerotidae</taxon>
        <taxon>Diceros</taxon>
    </lineage>
</organism>
<dbReference type="EMBL" id="JACDTQ010000582">
    <property type="protein sequence ID" value="KAF5927209.1"/>
    <property type="molecule type" value="Genomic_DNA"/>
</dbReference>
<sequence>MSHLLPQVTKGFGVWSELQPQPFWWSMVLPLTACPSSVPPQVNRNETHMVWTVQAGKQAKLVDHVVPDFLGSDPTYVPTFLCTYRALLPPNRCWTCYWLNMPGSDMQRHALLLLSQLEHLEATEAETEGEEDL</sequence>
<dbReference type="Gene3D" id="1.20.870.10">
    <property type="entry name" value="Son of sevenless (SoS) protein Chain: S domain 1"/>
    <property type="match status" value="1"/>
</dbReference>
<gene>
    <name evidence="1" type="ORF">HPG69_017684</name>
</gene>
<dbReference type="InterPro" id="IPR023578">
    <property type="entry name" value="Ras_GEF_dom_sf"/>
</dbReference>
<protein>
    <submittedName>
        <fullName evidence="1">Uncharacterized protein</fullName>
    </submittedName>
</protein>
<feature type="non-terminal residue" evidence="1">
    <location>
        <position position="1"/>
    </location>
</feature>
<evidence type="ECO:0000313" key="1">
    <source>
        <dbReference type="EMBL" id="KAF5927209.1"/>
    </source>
</evidence>
<reference evidence="1 2" key="1">
    <citation type="journal article" date="2020" name="Mol. Biol. Evol.">
        <title>Interspecific Gene Flow and the Evolution of Specialization in Black and White Rhinoceros.</title>
        <authorList>
            <person name="Moodley Y."/>
            <person name="Westbury M.V."/>
            <person name="Russo I.M."/>
            <person name="Gopalakrishnan S."/>
            <person name="Rakotoarivelo A."/>
            <person name="Olsen R.A."/>
            <person name="Prost S."/>
            <person name="Tunstall T."/>
            <person name="Ryder O.A."/>
            <person name="Dalen L."/>
            <person name="Bruford M.W."/>
        </authorList>
    </citation>
    <scope>NUCLEOTIDE SEQUENCE [LARGE SCALE GENOMIC DNA]</scope>
    <source>
        <strain evidence="1">SBR-YM</strain>
        <tissue evidence="1">Skin</tissue>
    </source>
</reference>
<dbReference type="SUPFAM" id="SSF48366">
    <property type="entry name" value="Ras GEF"/>
    <property type="match status" value="1"/>
</dbReference>
<evidence type="ECO:0000313" key="2">
    <source>
        <dbReference type="Proteomes" id="UP000551758"/>
    </source>
</evidence>
<dbReference type="Proteomes" id="UP000551758">
    <property type="component" value="Unassembled WGS sequence"/>
</dbReference>
<comment type="caution">
    <text evidence="1">The sequence shown here is derived from an EMBL/GenBank/DDBJ whole genome shotgun (WGS) entry which is preliminary data.</text>
</comment>